<dbReference type="GO" id="GO:0005876">
    <property type="term" value="C:spindle microtubule"/>
    <property type="evidence" value="ECO:0007669"/>
    <property type="project" value="TreeGrafter"/>
</dbReference>
<dbReference type="AlphaFoldDB" id="A0A7K7U8T2"/>
<keyword evidence="1" id="KW-0175">Coiled coil</keyword>
<evidence type="ECO:0000256" key="1">
    <source>
        <dbReference type="SAM" id="Coils"/>
    </source>
</evidence>
<comment type="caution">
    <text evidence="2">The sequence shown here is derived from an EMBL/GenBank/DDBJ whole genome shotgun (WGS) entry which is preliminary data.</text>
</comment>
<gene>
    <name evidence="2" type="primary">Ccdc57</name>
    <name evidence="2" type="ORF">IBISTR_R09390</name>
</gene>
<proteinExistence type="predicted"/>
<dbReference type="PANTHER" id="PTHR46725">
    <property type="entry name" value="COILED-COIL DOMAIN-CONTAINING PROTEIN 57"/>
    <property type="match status" value="1"/>
</dbReference>
<evidence type="ECO:0000313" key="2">
    <source>
        <dbReference type="EMBL" id="NXA25369.1"/>
    </source>
</evidence>
<protein>
    <submittedName>
        <fullName evidence="2">CCD57 protein</fullName>
    </submittedName>
</protein>
<organism evidence="2 3">
    <name type="scientific">Ibidorhyncha struthersii</name>
    <dbReference type="NCBI Taxonomy" id="425643"/>
    <lineage>
        <taxon>Eukaryota</taxon>
        <taxon>Metazoa</taxon>
        <taxon>Chordata</taxon>
        <taxon>Craniata</taxon>
        <taxon>Vertebrata</taxon>
        <taxon>Euteleostomi</taxon>
        <taxon>Archelosauria</taxon>
        <taxon>Archosauria</taxon>
        <taxon>Dinosauria</taxon>
        <taxon>Saurischia</taxon>
        <taxon>Theropoda</taxon>
        <taxon>Coelurosauria</taxon>
        <taxon>Aves</taxon>
        <taxon>Neognathae</taxon>
        <taxon>Neoaves</taxon>
        <taxon>Charadriiformes</taxon>
        <taxon>Charadriidae</taxon>
        <taxon>Ibidorhyncha</taxon>
    </lineage>
</organism>
<keyword evidence="3" id="KW-1185">Reference proteome</keyword>
<name>A0A7K7U8T2_9CHAR</name>
<dbReference type="Proteomes" id="UP000587655">
    <property type="component" value="Unassembled WGS sequence"/>
</dbReference>
<feature type="non-terminal residue" evidence="2">
    <location>
        <position position="1"/>
    </location>
</feature>
<reference evidence="2 3" key="1">
    <citation type="submission" date="2019-09" db="EMBL/GenBank/DDBJ databases">
        <title>Bird 10,000 Genomes (B10K) Project - Family phase.</title>
        <authorList>
            <person name="Zhang G."/>
        </authorList>
    </citation>
    <scope>NUCLEOTIDE SEQUENCE [LARGE SCALE GENOMIC DNA]</scope>
    <source>
        <strain evidence="2">B10K-DU-030-25</strain>
    </source>
</reference>
<dbReference type="EMBL" id="VZSZ01007399">
    <property type="protein sequence ID" value="NXA25369.1"/>
    <property type="molecule type" value="Genomic_DNA"/>
</dbReference>
<dbReference type="InterPro" id="IPR042481">
    <property type="entry name" value="CCDC57"/>
</dbReference>
<dbReference type="GO" id="GO:0060271">
    <property type="term" value="P:cilium assembly"/>
    <property type="evidence" value="ECO:0007669"/>
    <property type="project" value="TreeGrafter"/>
</dbReference>
<feature type="non-terminal residue" evidence="2">
    <location>
        <position position="64"/>
    </location>
</feature>
<evidence type="ECO:0000313" key="3">
    <source>
        <dbReference type="Proteomes" id="UP000587655"/>
    </source>
</evidence>
<dbReference type="GO" id="GO:0005814">
    <property type="term" value="C:centriole"/>
    <property type="evidence" value="ECO:0007669"/>
    <property type="project" value="TreeGrafter"/>
</dbReference>
<accession>A0A7K7U8T2</accession>
<dbReference type="PANTHER" id="PTHR46725:SF1">
    <property type="entry name" value="COILED-COIL DOMAIN-CONTAINING PROTEIN 57"/>
    <property type="match status" value="1"/>
</dbReference>
<dbReference type="GO" id="GO:0007099">
    <property type="term" value="P:centriole replication"/>
    <property type="evidence" value="ECO:0007669"/>
    <property type="project" value="TreeGrafter"/>
</dbReference>
<sequence>QIFQHDDRSSLSKDMEIKKLQEISLEIKSLEIKKLQEQNASLRAAVAQMRKEMESLDEQMLSSL</sequence>
<dbReference type="GO" id="GO:0034451">
    <property type="term" value="C:centriolar satellite"/>
    <property type="evidence" value="ECO:0007669"/>
    <property type="project" value="TreeGrafter"/>
</dbReference>
<feature type="coiled-coil region" evidence="1">
    <location>
        <begin position="13"/>
        <end position="59"/>
    </location>
</feature>
<dbReference type="GO" id="GO:0045931">
    <property type="term" value="P:positive regulation of mitotic cell cycle"/>
    <property type="evidence" value="ECO:0007669"/>
    <property type="project" value="TreeGrafter"/>
</dbReference>
<dbReference type="GO" id="GO:0007020">
    <property type="term" value="P:microtubule nucleation"/>
    <property type="evidence" value="ECO:0007669"/>
    <property type="project" value="TreeGrafter"/>
</dbReference>